<feature type="domain" description="Phosphatidylglycerol lysyltransferase C-terminal" evidence="1">
    <location>
        <begin position="35"/>
        <end position="298"/>
    </location>
</feature>
<evidence type="ECO:0000259" key="1">
    <source>
        <dbReference type="Pfam" id="PF09924"/>
    </source>
</evidence>
<evidence type="ECO:0000313" key="5">
    <source>
        <dbReference type="Proteomes" id="UP000503251"/>
    </source>
</evidence>
<dbReference type="Pfam" id="PF09924">
    <property type="entry name" value="LPG_synthase_C"/>
    <property type="match status" value="1"/>
</dbReference>
<dbReference type="EMBL" id="CP039543">
    <property type="protein sequence ID" value="QJT09120.1"/>
    <property type="molecule type" value="Genomic_DNA"/>
</dbReference>
<dbReference type="InterPro" id="IPR016181">
    <property type="entry name" value="Acyl_CoA_acyltransferase"/>
</dbReference>
<dbReference type="RefSeq" id="WP_144233489.1">
    <property type="nucleotide sequence ID" value="NZ_CP039543.1"/>
</dbReference>
<name>A0A6P1ZKI3_9BACT</name>
<dbReference type="Proteomes" id="UP000503251">
    <property type="component" value="Chromosome"/>
</dbReference>
<accession>A0A6P1ZKI3</accession>
<proteinExistence type="predicted"/>
<sequence length="304" mass="35074">MAPLFAESICDHSVEFCTPALEQRDMYVERFSRCLQKASDYSFINLWGWAEQYGLTWAFSNKCAWIRQNNPEPVFWAPVGPWEEVDWANCAVLAHGGTFIRVPQPLYALWKAALGDRVSAEESRDQWDYVYDVHELITLEGKRYAKKKALLDKFKDKYDFRYHSMTTDCVEYALDLQAEWIEWREFRDSEALLMENAAIARVLKSWEELPCMRGGYITVDGNMVAYTVAEAITPDTLVVHFEKGNTEFEGVYQAINQMFLANEAADCDIVNREQDLSDPGLRKAKLSYNPSGFLKKYKVTVAPE</sequence>
<reference evidence="2 5" key="2">
    <citation type="submission" date="2019-04" db="EMBL/GenBank/DDBJ databases">
        <title>Isolation and culture of sulfate reducing bacteria from the cold seep of the South China Sea.</title>
        <authorList>
            <person name="Sun C."/>
            <person name="Liu R."/>
        </authorList>
    </citation>
    <scope>NUCLEOTIDE SEQUENCE [LARGE SCALE GENOMIC DNA]</scope>
    <source>
        <strain evidence="2 5">CS1</strain>
    </source>
</reference>
<evidence type="ECO:0000313" key="2">
    <source>
        <dbReference type="EMBL" id="QJT09120.1"/>
    </source>
</evidence>
<dbReference type="PIRSF" id="PIRSF018688">
    <property type="entry name" value="UCP018688"/>
    <property type="match status" value="1"/>
</dbReference>
<dbReference type="Proteomes" id="UP000434052">
    <property type="component" value="Unassembled WGS sequence"/>
</dbReference>
<dbReference type="InterPro" id="IPR016732">
    <property type="entry name" value="UCP018688"/>
</dbReference>
<dbReference type="InterPro" id="IPR024320">
    <property type="entry name" value="LPG_synthase_C"/>
</dbReference>
<evidence type="ECO:0000313" key="3">
    <source>
        <dbReference type="EMBL" id="TVM36451.1"/>
    </source>
</evidence>
<dbReference type="SUPFAM" id="SSF55729">
    <property type="entry name" value="Acyl-CoA N-acyltransferases (Nat)"/>
    <property type="match status" value="2"/>
</dbReference>
<dbReference type="AlphaFoldDB" id="A0A6P1ZKI3"/>
<evidence type="ECO:0000313" key="4">
    <source>
        <dbReference type="Proteomes" id="UP000434052"/>
    </source>
</evidence>
<dbReference type="Gene3D" id="3.40.630.30">
    <property type="match status" value="1"/>
</dbReference>
<protein>
    <submittedName>
        <fullName evidence="2">DUF2156 domain-containing protein</fullName>
    </submittedName>
</protein>
<gene>
    <name evidence="3" type="ORF">DQK91_00565</name>
    <name evidence="2" type="ORF">E8L03_09310</name>
</gene>
<dbReference type="EMBL" id="QMIF01000001">
    <property type="protein sequence ID" value="TVM36451.1"/>
    <property type="molecule type" value="Genomic_DNA"/>
</dbReference>
<keyword evidence="5" id="KW-1185">Reference proteome</keyword>
<dbReference type="OrthoDB" id="9765580at2"/>
<dbReference type="PANTHER" id="PTHR41373">
    <property type="entry name" value="DUF2156 DOMAIN-CONTAINING PROTEIN"/>
    <property type="match status" value="1"/>
</dbReference>
<reference evidence="3 4" key="1">
    <citation type="submission" date="2018-06" db="EMBL/GenBank/DDBJ databases">
        <title>Complete genome of Desulfovibrio marinus P48SEP.</title>
        <authorList>
            <person name="Crispim J.S."/>
            <person name="Vidigal P.M.P."/>
            <person name="Silva L.C.F."/>
            <person name="Araujo L.C."/>
            <person name="Laguardia C.N."/>
            <person name="Dias R.S."/>
            <person name="Sousa M.P."/>
            <person name="Paula S.O."/>
            <person name="Silva C."/>
        </authorList>
    </citation>
    <scope>NUCLEOTIDE SEQUENCE [LARGE SCALE GENOMIC DNA]</scope>
    <source>
        <strain evidence="3 4">P48SEP</strain>
    </source>
</reference>
<organism evidence="3 4">
    <name type="scientific">Oceanidesulfovibrio marinus</name>
    <dbReference type="NCBI Taxonomy" id="370038"/>
    <lineage>
        <taxon>Bacteria</taxon>
        <taxon>Pseudomonadati</taxon>
        <taxon>Thermodesulfobacteriota</taxon>
        <taxon>Desulfovibrionia</taxon>
        <taxon>Desulfovibrionales</taxon>
        <taxon>Desulfovibrionaceae</taxon>
        <taxon>Oceanidesulfovibrio</taxon>
    </lineage>
</organism>
<dbReference type="PANTHER" id="PTHR41373:SF1">
    <property type="entry name" value="PHOSPHATIDYLGLYCEROL LYSYLTRANSFERASE C-TERMINAL DOMAIN-CONTAINING PROTEIN"/>
    <property type="match status" value="1"/>
</dbReference>